<dbReference type="Proteomes" id="UP000185568">
    <property type="component" value="Unassembled WGS sequence"/>
</dbReference>
<protein>
    <submittedName>
        <fullName evidence="1">Uncharacterized protein</fullName>
    </submittedName>
</protein>
<dbReference type="STRING" id="1714264.BTO30_12545"/>
<organism evidence="1 2">
    <name type="scientific">Domibacillus antri</name>
    <dbReference type="NCBI Taxonomy" id="1714264"/>
    <lineage>
        <taxon>Bacteria</taxon>
        <taxon>Bacillati</taxon>
        <taxon>Bacillota</taxon>
        <taxon>Bacilli</taxon>
        <taxon>Bacillales</taxon>
        <taxon>Bacillaceae</taxon>
        <taxon>Domibacillus</taxon>
    </lineage>
</organism>
<dbReference type="AlphaFoldDB" id="A0A1Q8Q3M3"/>
<name>A0A1Q8Q3M3_9BACI</name>
<proteinExistence type="predicted"/>
<reference evidence="1 2" key="1">
    <citation type="submission" date="2016-12" db="EMBL/GenBank/DDBJ databases">
        <title>Domibacillus antri genome sequencing.</title>
        <authorList>
            <person name="Verma A."/>
            <person name="Krishnamurthi S."/>
        </authorList>
    </citation>
    <scope>NUCLEOTIDE SEQUENCE [LARGE SCALE GENOMIC DNA]</scope>
    <source>
        <strain evidence="1 2">XD80</strain>
    </source>
</reference>
<sequence length="175" mass="20037">MLNHLPEVFRDSPDFKEMCRVEGKIWDRLEQHIADVLNNAFIDRATWGLAKMEDEFRIPVDLKKSLVQRRGVIKAKKRGWGKLSDTLIKSIVESFQNGTVDVQPIKGQSKFLITFKDVIGTPPSIEDIEEAVRKVIPSHRVIQYQYRYLIIEEVEAMTLSQLNATPLNKFTPGGA</sequence>
<accession>A0A1Q8Q3M3</accession>
<keyword evidence="2" id="KW-1185">Reference proteome</keyword>
<gene>
    <name evidence="1" type="ORF">BTO30_12545</name>
</gene>
<dbReference type="Pfam" id="PF10076">
    <property type="entry name" value="Phage_Mu_Gp48"/>
    <property type="match status" value="1"/>
</dbReference>
<evidence type="ECO:0000313" key="2">
    <source>
        <dbReference type="Proteomes" id="UP000185568"/>
    </source>
</evidence>
<comment type="caution">
    <text evidence="1">The sequence shown here is derived from an EMBL/GenBank/DDBJ whole genome shotgun (WGS) entry which is preliminary data.</text>
</comment>
<evidence type="ECO:0000313" key="1">
    <source>
        <dbReference type="EMBL" id="OLN21871.1"/>
    </source>
</evidence>
<dbReference type="InterPro" id="IPR018755">
    <property type="entry name" value="Phage_Mu_Gp48"/>
</dbReference>
<dbReference type="EMBL" id="MSDU01000029">
    <property type="protein sequence ID" value="OLN21871.1"/>
    <property type="molecule type" value="Genomic_DNA"/>
</dbReference>